<comment type="subunit">
    <text evidence="10">Homodimer. Forms a membrane-associated complex with FtsX.</text>
</comment>
<dbReference type="InterPro" id="IPR015854">
    <property type="entry name" value="ABC_transpr_LolD-like"/>
</dbReference>
<evidence type="ECO:0000256" key="4">
    <source>
        <dbReference type="ARBA" id="ARBA00022475"/>
    </source>
</evidence>
<evidence type="ECO:0000256" key="2">
    <source>
        <dbReference type="ARBA" id="ARBA00005417"/>
    </source>
</evidence>
<evidence type="ECO:0000256" key="6">
    <source>
        <dbReference type="ARBA" id="ARBA00022741"/>
    </source>
</evidence>
<protein>
    <recommendedName>
        <fullName evidence="3 10">Cell division ATP-binding protein FtsE</fullName>
    </recommendedName>
</protein>
<dbReference type="AlphaFoldDB" id="A0A0B5FQ51"/>
<dbReference type="OrthoDB" id="9809450at2"/>
<dbReference type="EMBL" id="CP010311">
    <property type="protein sequence ID" value="AJF06210.1"/>
    <property type="molecule type" value="Genomic_DNA"/>
</dbReference>
<dbReference type="InterPro" id="IPR017871">
    <property type="entry name" value="ABC_transporter-like_CS"/>
</dbReference>
<comment type="similarity">
    <text evidence="2 10">Belongs to the ABC transporter superfamily.</text>
</comment>
<dbReference type="HOGENOM" id="CLU_000604_1_22_7"/>
<name>A0A0B5FQ51_9BACT</name>
<keyword evidence="7 10" id="KW-0067">ATP-binding</keyword>
<dbReference type="Proteomes" id="UP000035036">
    <property type="component" value="Chromosome"/>
</dbReference>
<dbReference type="SUPFAM" id="SSF52540">
    <property type="entry name" value="P-loop containing nucleoside triphosphate hydrolases"/>
    <property type="match status" value="1"/>
</dbReference>
<gene>
    <name evidence="10" type="primary">ftsE</name>
    <name evidence="12" type="ORF">GSUB_06105</name>
</gene>
<evidence type="ECO:0000256" key="9">
    <source>
        <dbReference type="ARBA" id="ARBA00023306"/>
    </source>
</evidence>
<comment type="subcellular location">
    <subcellularLocation>
        <location evidence="10">Cell membrane</location>
        <topology evidence="10">Peripheral membrane protein</topology>
        <orientation evidence="10">Cytoplasmic side</orientation>
    </subcellularLocation>
</comment>
<dbReference type="InterPro" id="IPR027417">
    <property type="entry name" value="P-loop_NTPase"/>
</dbReference>
<dbReference type="PROSITE" id="PS00211">
    <property type="entry name" value="ABC_TRANSPORTER_1"/>
    <property type="match status" value="1"/>
</dbReference>
<dbReference type="InterPro" id="IPR005286">
    <property type="entry name" value="Cell_div_FtsE"/>
</dbReference>
<dbReference type="STRING" id="483547.GSUB_06105"/>
<evidence type="ECO:0000256" key="7">
    <source>
        <dbReference type="ARBA" id="ARBA00022840"/>
    </source>
</evidence>
<dbReference type="PANTHER" id="PTHR24220:SF470">
    <property type="entry name" value="CELL DIVISION ATP-BINDING PROTEIN FTSE"/>
    <property type="match status" value="1"/>
</dbReference>
<dbReference type="GO" id="GO:0005886">
    <property type="term" value="C:plasma membrane"/>
    <property type="evidence" value="ECO:0007669"/>
    <property type="project" value="UniProtKB-SubCell"/>
</dbReference>
<evidence type="ECO:0000259" key="11">
    <source>
        <dbReference type="PROSITE" id="PS50893"/>
    </source>
</evidence>
<dbReference type="SMART" id="SM00382">
    <property type="entry name" value="AAA"/>
    <property type="match status" value="1"/>
</dbReference>
<dbReference type="GO" id="GO:0051301">
    <property type="term" value="P:cell division"/>
    <property type="evidence" value="ECO:0007669"/>
    <property type="project" value="UniProtKB-UniRule"/>
</dbReference>
<reference evidence="12 13" key="1">
    <citation type="journal article" date="2015" name="Genome Announc.">
        <title>Genomes of Geoalkalibacter ferrihydriticus Z-0531T and Geoalkalibacter subterraneus Red1T, Two Haloalkaliphilic Metal-Reducing Deltaproteobacteria.</title>
        <authorList>
            <person name="Badalamenti J.P."/>
            <person name="Krajmalnik-Brown R."/>
            <person name="Torres C.I."/>
            <person name="Bond D.R."/>
        </authorList>
    </citation>
    <scope>NUCLEOTIDE SEQUENCE [LARGE SCALE GENOMIC DNA]</scope>
    <source>
        <strain evidence="12 13">Red1</strain>
    </source>
</reference>
<dbReference type="Gene3D" id="3.40.50.300">
    <property type="entry name" value="P-loop containing nucleotide triphosphate hydrolases"/>
    <property type="match status" value="1"/>
</dbReference>
<evidence type="ECO:0000256" key="1">
    <source>
        <dbReference type="ARBA" id="ARBA00002579"/>
    </source>
</evidence>
<keyword evidence="4 10" id="KW-1003">Cell membrane</keyword>
<proteinExistence type="inferred from homology"/>
<keyword evidence="13" id="KW-1185">Reference proteome</keyword>
<dbReference type="InterPro" id="IPR003439">
    <property type="entry name" value="ABC_transporter-like_ATP-bd"/>
</dbReference>
<evidence type="ECO:0000256" key="3">
    <source>
        <dbReference type="ARBA" id="ARBA00020019"/>
    </source>
</evidence>
<keyword evidence="9 10" id="KW-0131">Cell cycle</keyword>
<evidence type="ECO:0000256" key="10">
    <source>
        <dbReference type="RuleBase" id="RU365094"/>
    </source>
</evidence>
<dbReference type="KEGG" id="gsb:GSUB_06105"/>
<dbReference type="InterPro" id="IPR003593">
    <property type="entry name" value="AAA+_ATPase"/>
</dbReference>
<dbReference type="Pfam" id="PF00005">
    <property type="entry name" value="ABC_tran"/>
    <property type="match status" value="1"/>
</dbReference>
<dbReference type="FunFam" id="3.40.50.300:FF:000056">
    <property type="entry name" value="Cell division ATP-binding protein FtsE"/>
    <property type="match status" value="1"/>
</dbReference>
<accession>A0A0B5FQ51</accession>
<keyword evidence="8 10" id="KW-0472">Membrane</keyword>
<dbReference type="RefSeq" id="WP_040199749.1">
    <property type="nucleotide sequence ID" value="NZ_CP010311.1"/>
</dbReference>
<evidence type="ECO:0000256" key="5">
    <source>
        <dbReference type="ARBA" id="ARBA00022618"/>
    </source>
</evidence>
<dbReference type="GO" id="GO:0016887">
    <property type="term" value="F:ATP hydrolysis activity"/>
    <property type="evidence" value="ECO:0007669"/>
    <property type="project" value="InterPro"/>
</dbReference>
<evidence type="ECO:0000256" key="8">
    <source>
        <dbReference type="ARBA" id="ARBA00023136"/>
    </source>
</evidence>
<dbReference type="GO" id="GO:0005524">
    <property type="term" value="F:ATP binding"/>
    <property type="evidence" value="ECO:0007669"/>
    <property type="project" value="UniProtKB-UniRule"/>
</dbReference>
<evidence type="ECO:0000313" key="12">
    <source>
        <dbReference type="EMBL" id="AJF06210.1"/>
    </source>
</evidence>
<dbReference type="GO" id="GO:0022857">
    <property type="term" value="F:transmembrane transporter activity"/>
    <property type="evidence" value="ECO:0007669"/>
    <property type="project" value="TreeGrafter"/>
</dbReference>
<evidence type="ECO:0000313" key="13">
    <source>
        <dbReference type="Proteomes" id="UP000035036"/>
    </source>
</evidence>
<dbReference type="NCBIfam" id="TIGR02673">
    <property type="entry name" value="FtsE"/>
    <property type="match status" value="1"/>
</dbReference>
<dbReference type="PANTHER" id="PTHR24220">
    <property type="entry name" value="IMPORT ATP-BINDING PROTEIN"/>
    <property type="match status" value="1"/>
</dbReference>
<feature type="domain" description="ABC transporter" evidence="11">
    <location>
        <begin position="2"/>
        <end position="221"/>
    </location>
</feature>
<organism evidence="12 13">
    <name type="scientific">Geoalkalibacter subterraneus</name>
    <dbReference type="NCBI Taxonomy" id="483547"/>
    <lineage>
        <taxon>Bacteria</taxon>
        <taxon>Pseudomonadati</taxon>
        <taxon>Thermodesulfobacteriota</taxon>
        <taxon>Desulfuromonadia</taxon>
        <taxon>Desulfuromonadales</taxon>
        <taxon>Geoalkalibacteraceae</taxon>
        <taxon>Geoalkalibacter</taxon>
    </lineage>
</organism>
<sequence>MIQIYNVCKNYSKDSAALDQITLKIPKGDFVFITGPSGAGKSTLLKLLYAGERPNRGQILIDGRNVTRMSGRQVPFLRRKMGVVFQDFKLIAGRTIYENVAFALEVQGRKRYEISKKVYAALKNVGLEHKLNRYPLELSGGEQQRVAVARALVVDPMILIADEPTGNLDPETTIELMELFKSANARGSTVLMATHDRDLIRRYPRRIVTLENGRLTEDREV</sequence>
<keyword evidence="6 10" id="KW-0547">Nucleotide-binding</keyword>
<comment type="function">
    <text evidence="1">Part of the ABC transporter FtsEX involved in cellular division. Important for assembly or stability of the septal ring.</text>
</comment>
<dbReference type="PROSITE" id="PS50893">
    <property type="entry name" value="ABC_TRANSPORTER_2"/>
    <property type="match status" value="1"/>
</dbReference>
<keyword evidence="5 10" id="KW-0132">Cell division</keyword>